<proteinExistence type="predicted"/>
<gene>
    <name evidence="2" type="ORF">DDK22_17635</name>
</gene>
<evidence type="ECO:0000313" key="2">
    <source>
        <dbReference type="EMBL" id="RCJ07270.1"/>
    </source>
</evidence>
<sequence length="74" mass="8006">MDWPAEARLVVKGLLAREGVTYAALAERLQAIGVSETEYSIANKLARGSFSLVFLLQCVRALGKDQVTIEVPGD</sequence>
<comment type="caution">
    <text evidence="2">The sequence shown here is derived from an EMBL/GenBank/DDBJ whole genome shotgun (WGS) entry which is preliminary data.</text>
</comment>
<accession>A0A367PHD7</accession>
<dbReference type="Pfam" id="PF20075">
    <property type="entry name" value="DUF6471"/>
    <property type="match status" value="1"/>
</dbReference>
<reference evidence="2 3" key="1">
    <citation type="submission" date="2018-04" db="EMBL/GenBank/DDBJ databases">
        <title>Cupriavidus necator CR12 genome sequencing and assembly.</title>
        <authorList>
            <person name="Ben Fekih I."/>
            <person name="Mazhar H.S."/>
            <person name="Bello S.K."/>
            <person name="Rensing C."/>
        </authorList>
    </citation>
    <scope>NUCLEOTIDE SEQUENCE [LARGE SCALE GENOMIC DNA]</scope>
    <source>
        <strain evidence="2 3">CR12</strain>
    </source>
</reference>
<feature type="domain" description="DUF6471" evidence="1">
    <location>
        <begin position="3"/>
        <end position="66"/>
    </location>
</feature>
<dbReference type="EMBL" id="QDHA01000040">
    <property type="protein sequence ID" value="RCJ07270.1"/>
    <property type="molecule type" value="Genomic_DNA"/>
</dbReference>
<evidence type="ECO:0000259" key="1">
    <source>
        <dbReference type="Pfam" id="PF20075"/>
    </source>
</evidence>
<protein>
    <recommendedName>
        <fullName evidence="1">DUF6471 domain-containing protein</fullName>
    </recommendedName>
</protein>
<dbReference type="AlphaFoldDB" id="A0A367PHD7"/>
<organism evidence="2 3">
    <name type="scientific">Cupriavidus necator</name>
    <name type="common">Alcaligenes eutrophus</name>
    <name type="synonym">Ralstonia eutropha</name>
    <dbReference type="NCBI Taxonomy" id="106590"/>
    <lineage>
        <taxon>Bacteria</taxon>
        <taxon>Pseudomonadati</taxon>
        <taxon>Pseudomonadota</taxon>
        <taxon>Betaproteobacteria</taxon>
        <taxon>Burkholderiales</taxon>
        <taxon>Burkholderiaceae</taxon>
        <taxon>Cupriavidus</taxon>
    </lineage>
</organism>
<dbReference type="InterPro" id="IPR045526">
    <property type="entry name" value="DUF6471"/>
</dbReference>
<dbReference type="Proteomes" id="UP000253501">
    <property type="component" value="Unassembled WGS sequence"/>
</dbReference>
<name>A0A367PHD7_CUPNE</name>
<evidence type="ECO:0000313" key="3">
    <source>
        <dbReference type="Proteomes" id="UP000253501"/>
    </source>
</evidence>